<reference evidence="1" key="1">
    <citation type="submission" date="2024-05" db="EMBL/GenBank/DDBJ databases">
        <title>Whole genome shotgun sequence of Streptomyces hydrogenans NBRC 13475.</title>
        <authorList>
            <person name="Komaki H."/>
            <person name="Tamura T."/>
        </authorList>
    </citation>
    <scope>NUCLEOTIDE SEQUENCE</scope>
    <source>
        <strain evidence="1">NBRC 13475</strain>
    </source>
</reference>
<comment type="caution">
    <text evidence="1">The sequence shown here is derived from an EMBL/GenBank/DDBJ whole genome shotgun (WGS) entry which is preliminary data.</text>
</comment>
<name>A0ABQ3PP25_9ACTN</name>
<evidence type="ECO:0000313" key="2">
    <source>
        <dbReference type="Proteomes" id="UP001052739"/>
    </source>
</evidence>
<evidence type="ECO:0000313" key="1">
    <source>
        <dbReference type="EMBL" id="GHI26772.1"/>
    </source>
</evidence>
<keyword evidence="2" id="KW-1185">Reference proteome</keyword>
<proteinExistence type="predicted"/>
<dbReference type="Proteomes" id="UP001052739">
    <property type="component" value="Unassembled WGS sequence"/>
</dbReference>
<dbReference type="EMBL" id="BNDW01000102">
    <property type="protein sequence ID" value="GHI26772.1"/>
    <property type="molecule type" value="Genomic_DNA"/>
</dbReference>
<dbReference type="RefSeq" id="WP_372470299.1">
    <property type="nucleotide sequence ID" value="NZ_BNBS01000012.1"/>
</dbReference>
<sequence length="47" mass="5237">MPASSALQVDALVRPEPLREIEAFALVPAGRPEERPEEGRAELRLIR</sequence>
<organism evidence="1 2">
    <name type="scientific">Streptomyces hydrogenans</name>
    <dbReference type="NCBI Taxonomy" id="1873719"/>
    <lineage>
        <taxon>Bacteria</taxon>
        <taxon>Bacillati</taxon>
        <taxon>Actinomycetota</taxon>
        <taxon>Actinomycetes</taxon>
        <taxon>Kitasatosporales</taxon>
        <taxon>Streptomycetaceae</taxon>
        <taxon>Streptomyces</taxon>
    </lineage>
</organism>
<gene>
    <name evidence="1" type="ORF">Shyd_81430</name>
</gene>
<protein>
    <submittedName>
        <fullName evidence="1">Uncharacterized protein</fullName>
    </submittedName>
</protein>
<accession>A0ABQ3PP25</accession>